<sequence length="92" mass="10104">MMVVAALLAIVGLFSCVYRHPSSPYQFGGFSPKVTLWQTRPTSSTKSCCLNRGASPTGHRKITSFIKNMQPFSRSWATSSDILNCSKPECSL</sequence>
<feature type="signal peptide" evidence="1">
    <location>
        <begin position="1"/>
        <end position="19"/>
    </location>
</feature>
<accession>A0A1D2MKX6</accession>
<gene>
    <name evidence="2" type="ORF">Ocin01_13150</name>
</gene>
<protein>
    <recommendedName>
        <fullName evidence="4">Secreted protein</fullName>
    </recommendedName>
</protein>
<keyword evidence="3" id="KW-1185">Reference proteome</keyword>
<dbReference type="EMBL" id="LJIJ01000962">
    <property type="protein sequence ID" value="ODM93532.1"/>
    <property type="molecule type" value="Genomic_DNA"/>
</dbReference>
<evidence type="ECO:0008006" key="4">
    <source>
        <dbReference type="Google" id="ProtNLM"/>
    </source>
</evidence>
<evidence type="ECO:0000313" key="2">
    <source>
        <dbReference type="EMBL" id="ODM93532.1"/>
    </source>
</evidence>
<reference evidence="2 3" key="1">
    <citation type="journal article" date="2016" name="Genome Biol. Evol.">
        <title>Gene Family Evolution Reflects Adaptation to Soil Environmental Stressors in the Genome of the Collembolan Orchesella cincta.</title>
        <authorList>
            <person name="Faddeeva-Vakhrusheva A."/>
            <person name="Derks M.F."/>
            <person name="Anvar S.Y."/>
            <person name="Agamennone V."/>
            <person name="Suring W."/>
            <person name="Smit S."/>
            <person name="van Straalen N.M."/>
            <person name="Roelofs D."/>
        </authorList>
    </citation>
    <scope>NUCLEOTIDE SEQUENCE [LARGE SCALE GENOMIC DNA]</scope>
    <source>
        <tissue evidence="2">Mixed pool</tissue>
    </source>
</reference>
<comment type="caution">
    <text evidence="2">The sequence shown here is derived from an EMBL/GenBank/DDBJ whole genome shotgun (WGS) entry which is preliminary data.</text>
</comment>
<evidence type="ECO:0000256" key="1">
    <source>
        <dbReference type="SAM" id="SignalP"/>
    </source>
</evidence>
<proteinExistence type="predicted"/>
<name>A0A1D2MKX6_ORCCI</name>
<keyword evidence="1" id="KW-0732">Signal</keyword>
<organism evidence="2 3">
    <name type="scientific">Orchesella cincta</name>
    <name type="common">Springtail</name>
    <name type="synonym">Podura cincta</name>
    <dbReference type="NCBI Taxonomy" id="48709"/>
    <lineage>
        <taxon>Eukaryota</taxon>
        <taxon>Metazoa</taxon>
        <taxon>Ecdysozoa</taxon>
        <taxon>Arthropoda</taxon>
        <taxon>Hexapoda</taxon>
        <taxon>Collembola</taxon>
        <taxon>Entomobryomorpha</taxon>
        <taxon>Entomobryoidea</taxon>
        <taxon>Orchesellidae</taxon>
        <taxon>Orchesellinae</taxon>
        <taxon>Orchesella</taxon>
    </lineage>
</organism>
<dbReference type="Proteomes" id="UP000094527">
    <property type="component" value="Unassembled WGS sequence"/>
</dbReference>
<feature type="chain" id="PRO_5008904197" description="Secreted protein" evidence="1">
    <location>
        <begin position="20"/>
        <end position="92"/>
    </location>
</feature>
<dbReference type="AlphaFoldDB" id="A0A1D2MKX6"/>
<evidence type="ECO:0000313" key="3">
    <source>
        <dbReference type="Proteomes" id="UP000094527"/>
    </source>
</evidence>